<evidence type="ECO:0000256" key="26">
    <source>
        <dbReference type="ARBA" id="ARBA00048066"/>
    </source>
</evidence>
<comment type="catalytic activity">
    <reaction evidence="22">
        <text>pentan-2-one + NADP(+) = (E)-pent-3-en-2-one + NADPH + H(+)</text>
        <dbReference type="Rhea" id="RHEA:50788"/>
        <dbReference type="ChEBI" id="CHEBI:15378"/>
        <dbReference type="ChEBI" id="CHEBI:16472"/>
        <dbReference type="ChEBI" id="CHEBI:57783"/>
        <dbReference type="ChEBI" id="CHEBI:58349"/>
        <dbReference type="ChEBI" id="CHEBI:145276"/>
    </reaction>
    <physiologicalReaction direction="right-to-left" evidence="22">
        <dbReference type="Rhea" id="RHEA:50790"/>
    </physiologicalReaction>
</comment>
<evidence type="ECO:0000313" key="37">
    <source>
        <dbReference type="Proteomes" id="UP000276133"/>
    </source>
</evidence>
<evidence type="ECO:0000256" key="34">
    <source>
        <dbReference type="ARBA" id="ARBA00049368"/>
    </source>
</evidence>
<evidence type="ECO:0000256" key="2">
    <source>
        <dbReference type="ARBA" id="ARBA00010460"/>
    </source>
</evidence>
<evidence type="ECO:0000256" key="21">
    <source>
        <dbReference type="ARBA" id="ARBA00047617"/>
    </source>
</evidence>
<keyword evidence="8" id="KW-0644">Prostaglandin metabolism</keyword>
<dbReference type="PANTHER" id="PTHR43205">
    <property type="entry name" value="PROSTAGLANDIN REDUCTASE"/>
    <property type="match status" value="1"/>
</dbReference>
<dbReference type="InterPro" id="IPR036291">
    <property type="entry name" value="NAD(P)-bd_dom_sf"/>
</dbReference>
<comment type="catalytic activity">
    <reaction evidence="26">
        <text>nonan-2-one + NADP(+) = (3E)-nonen-2-one + NADPH + H(+)</text>
        <dbReference type="Rhea" id="RHEA:50616"/>
        <dbReference type="ChEBI" id="CHEBI:15378"/>
        <dbReference type="ChEBI" id="CHEBI:57783"/>
        <dbReference type="ChEBI" id="CHEBI:58349"/>
        <dbReference type="ChEBI" id="CHEBI:77927"/>
        <dbReference type="ChEBI" id="CHEBI:133457"/>
    </reaction>
    <physiologicalReaction direction="right-to-left" evidence="26">
        <dbReference type="Rhea" id="RHEA:50618"/>
    </physiologicalReaction>
</comment>
<evidence type="ECO:0000256" key="25">
    <source>
        <dbReference type="ARBA" id="ARBA00047903"/>
    </source>
</evidence>
<evidence type="ECO:0000256" key="19">
    <source>
        <dbReference type="ARBA" id="ARBA00033119"/>
    </source>
</evidence>
<dbReference type="InterPro" id="IPR011032">
    <property type="entry name" value="GroES-like_sf"/>
</dbReference>
<comment type="catalytic activity">
    <reaction evidence="25">
        <text>dodecanal + NADP(+) = (2E)-dodecenal + NADPH + H(+)</text>
        <dbReference type="Rhea" id="RHEA:50784"/>
        <dbReference type="ChEBI" id="CHEBI:15378"/>
        <dbReference type="ChEBI" id="CHEBI:27836"/>
        <dbReference type="ChEBI" id="CHEBI:57783"/>
        <dbReference type="ChEBI" id="CHEBI:58349"/>
        <dbReference type="ChEBI" id="CHEBI:133741"/>
    </reaction>
    <physiologicalReaction direction="right-to-left" evidence="25">
        <dbReference type="Rhea" id="RHEA:50786"/>
    </physiologicalReaction>
</comment>
<evidence type="ECO:0000256" key="10">
    <source>
        <dbReference type="ARBA" id="ARBA00022832"/>
    </source>
</evidence>
<dbReference type="GO" id="GO:0005737">
    <property type="term" value="C:cytoplasm"/>
    <property type="evidence" value="ECO:0007669"/>
    <property type="project" value="UniProtKB-SubCell"/>
</dbReference>
<dbReference type="SUPFAM" id="SSF51735">
    <property type="entry name" value="NAD(P)-binding Rossmann-fold domains"/>
    <property type="match status" value="1"/>
</dbReference>
<evidence type="ECO:0000256" key="22">
    <source>
        <dbReference type="ARBA" id="ARBA00047742"/>
    </source>
</evidence>
<comment type="catalytic activity">
    <reaction evidence="21">
        <text>decanal + NADP(+) = (2E)-decenal + NADPH + H(+)</text>
        <dbReference type="Rhea" id="RHEA:50612"/>
        <dbReference type="ChEBI" id="CHEBI:15378"/>
        <dbReference type="ChEBI" id="CHEBI:31457"/>
        <dbReference type="ChEBI" id="CHEBI:57783"/>
        <dbReference type="ChEBI" id="CHEBI:58349"/>
        <dbReference type="ChEBI" id="CHEBI:133455"/>
    </reaction>
    <physiologicalReaction direction="right-to-left" evidence="21">
        <dbReference type="Rhea" id="RHEA:50614"/>
    </physiologicalReaction>
</comment>
<evidence type="ECO:0000256" key="12">
    <source>
        <dbReference type="ARBA" id="ARBA00022990"/>
    </source>
</evidence>
<evidence type="ECO:0000256" key="13">
    <source>
        <dbReference type="ARBA" id="ARBA00023002"/>
    </source>
</evidence>
<evidence type="ECO:0000256" key="6">
    <source>
        <dbReference type="ARBA" id="ARBA00020651"/>
    </source>
</evidence>
<dbReference type="Gene3D" id="3.90.180.10">
    <property type="entry name" value="Medium-chain alcohol dehydrogenases, catalytic domain"/>
    <property type="match status" value="1"/>
</dbReference>
<dbReference type="InterPro" id="IPR041694">
    <property type="entry name" value="ADH_N_2"/>
</dbReference>
<dbReference type="CDD" id="cd08294">
    <property type="entry name" value="leukotriene_B4_DH_like"/>
    <property type="match status" value="1"/>
</dbReference>
<sequence>MKAQKWILAKKFSGQANDENFKLVEYDLPEELQPNEVLCQAVYLSVDPYMRLFPNAEGNPMIGEQLAEVIKTKNGEFPIGSLVLANVGWQSHFISKGDNLTPIRFDIGSTPLSYTLGILGMPGATAYFGLKRCDPKPNEIVCVTAAAGAVGSVVGQLAKAQGLKVVGFVGSEDKLKWCRDELGFDHVFNYKNTNFSEALSKVAPEGIDIYFDNTGGDYYHTIINKHMKKHGRILVCGSIQNYNDKEPKKFDATNISILMNELTVYGFMVYSSYEKWPQAFTEMNKMIQENKLKVKEQVYTGFENMKEAFLGLFKGDNTGKAVVKAVNASTNYP</sequence>
<dbReference type="PANTHER" id="PTHR43205:SF7">
    <property type="entry name" value="PROSTAGLANDIN REDUCTASE 1"/>
    <property type="match status" value="1"/>
</dbReference>
<evidence type="ECO:0000256" key="23">
    <source>
        <dbReference type="ARBA" id="ARBA00047871"/>
    </source>
</evidence>
<evidence type="ECO:0000256" key="32">
    <source>
        <dbReference type="ARBA" id="ARBA00049070"/>
    </source>
</evidence>
<evidence type="ECO:0000256" key="5">
    <source>
        <dbReference type="ARBA" id="ARBA00012410"/>
    </source>
</evidence>
<dbReference type="GO" id="GO:0006693">
    <property type="term" value="P:prostaglandin metabolic process"/>
    <property type="evidence" value="ECO:0007669"/>
    <property type="project" value="UniProtKB-KW"/>
</dbReference>
<keyword evidence="14" id="KW-0443">Lipid metabolism</keyword>
<evidence type="ECO:0000259" key="35">
    <source>
        <dbReference type="SMART" id="SM00829"/>
    </source>
</evidence>
<keyword evidence="9" id="KW-0597">Phosphoprotein</keyword>
<comment type="catalytic activity">
    <reaction evidence="29">
        <text>20-hydroxy-leukotriene B4 + NADP(+) = 12-oxo-20-hydroxy-leukotriene B4 + NADPH + H(+)</text>
        <dbReference type="Rhea" id="RHEA:51208"/>
        <dbReference type="ChEBI" id="CHEBI:15378"/>
        <dbReference type="ChEBI" id="CHEBI:57460"/>
        <dbReference type="ChEBI" id="CHEBI:57783"/>
        <dbReference type="ChEBI" id="CHEBI:58349"/>
        <dbReference type="ChEBI" id="CHEBI:133346"/>
    </reaction>
    <physiologicalReaction direction="left-to-right" evidence="29">
        <dbReference type="Rhea" id="RHEA:51209"/>
    </physiologicalReaction>
</comment>
<dbReference type="InterPro" id="IPR045010">
    <property type="entry name" value="MDR_fam"/>
</dbReference>
<evidence type="ECO:0000256" key="33">
    <source>
        <dbReference type="ARBA" id="ARBA00049179"/>
    </source>
</evidence>
<evidence type="ECO:0000256" key="29">
    <source>
        <dbReference type="ARBA" id="ARBA00048591"/>
    </source>
</evidence>
<evidence type="ECO:0000256" key="18">
    <source>
        <dbReference type="ARBA" id="ARBA00032297"/>
    </source>
</evidence>
<evidence type="ECO:0000256" key="24">
    <source>
        <dbReference type="ARBA" id="ARBA00047878"/>
    </source>
</evidence>
<organism evidence="36 37">
    <name type="scientific">Brachionus plicatilis</name>
    <name type="common">Marine rotifer</name>
    <name type="synonym">Brachionus muelleri</name>
    <dbReference type="NCBI Taxonomy" id="10195"/>
    <lineage>
        <taxon>Eukaryota</taxon>
        <taxon>Metazoa</taxon>
        <taxon>Spiralia</taxon>
        <taxon>Gnathifera</taxon>
        <taxon>Rotifera</taxon>
        <taxon>Eurotatoria</taxon>
        <taxon>Monogononta</taxon>
        <taxon>Pseudotrocha</taxon>
        <taxon>Ploima</taxon>
        <taxon>Brachionidae</taxon>
        <taxon>Brachionus</taxon>
    </lineage>
</organism>
<comment type="catalytic activity">
    <reaction evidence="33">
        <text>an n-alkanal + NADP(+) = an alk-2-enal + NADPH + H(+)</text>
        <dbReference type="Rhea" id="RHEA:13737"/>
        <dbReference type="ChEBI" id="CHEBI:12834"/>
        <dbReference type="ChEBI" id="CHEBI:13757"/>
        <dbReference type="ChEBI" id="CHEBI:15378"/>
        <dbReference type="ChEBI" id="CHEBI:57783"/>
        <dbReference type="ChEBI" id="CHEBI:58349"/>
        <dbReference type="EC" id="1.3.1.74"/>
    </reaction>
    <physiologicalReaction direction="right-to-left" evidence="33">
        <dbReference type="Rhea" id="RHEA:13739"/>
    </physiologicalReaction>
</comment>
<keyword evidence="37" id="KW-1185">Reference proteome</keyword>
<dbReference type="Pfam" id="PF16884">
    <property type="entry name" value="ADH_N_2"/>
    <property type="match status" value="1"/>
</dbReference>
<dbReference type="AlphaFoldDB" id="A0A3M7QM79"/>
<feature type="domain" description="Enoyl reductase (ER)" evidence="35">
    <location>
        <begin position="16"/>
        <end position="323"/>
    </location>
</feature>
<comment type="similarity">
    <text evidence="2">Belongs to the NADP-dependent oxidoreductase L4BD family.</text>
</comment>
<comment type="catalytic activity">
    <reaction evidence="20">
        <text>octanal + NADP(+) = (2E)-octenal + NADPH + H(+)</text>
        <dbReference type="Rhea" id="RHEA:50780"/>
        <dbReference type="ChEBI" id="CHEBI:15378"/>
        <dbReference type="ChEBI" id="CHEBI:17935"/>
        <dbReference type="ChEBI" id="CHEBI:57783"/>
        <dbReference type="ChEBI" id="CHEBI:58349"/>
        <dbReference type="ChEBI" id="CHEBI:61748"/>
    </reaction>
    <physiologicalReaction direction="right-to-left" evidence="20">
        <dbReference type="Rhea" id="RHEA:50782"/>
    </physiologicalReaction>
</comment>
<dbReference type="InterPro" id="IPR014190">
    <property type="entry name" value="PTGR1"/>
</dbReference>
<comment type="subcellular location">
    <subcellularLocation>
        <location evidence="1">Cytoplasm</location>
    </subcellularLocation>
</comment>
<evidence type="ECO:0000256" key="27">
    <source>
        <dbReference type="ARBA" id="ARBA00048290"/>
    </source>
</evidence>
<evidence type="ECO:0000256" key="16">
    <source>
        <dbReference type="ARBA" id="ARBA00031851"/>
    </source>
</evidence>
<keyword evidence="12" id="KW-0007">Acetylation</keyword>
<evidence type="ECO:0000256" key="30">
    <source>
        <dbReference type="ARBA" id="ARBA00048953"/>
    </source>
</evidence>
<evidence type="ECO:0000256" key="8">
    <source>
        <dbReference type="ARBA" id="ARBA00022501"/>
    </source>
</evidence>
<dbReference type="STRING" id="10195.A0A3M7QM79"/>
<evidence type="ECO:0000256" key="14">
    <source>
        <dbReference type="ARBA" id="ARBA00023098"/>
    </source>
</evidence>
<evidence type="ECO:0000256" key="11">
    <source>
        <dbReference type="ARBA" id="ARBA00022857"/>
    </source>
</evidence>
<dbReference type="GO" id="GO:0047522">
    <property type="term" value="F:15-oxoprostaglandin 13-reductase [NAD(P)+] activity"/>
    <property type="evidence" value="ECO:0007669"/>
    <property type="project" value="UniProtKB-EC"/>
</dbReference>
<evidence type="ECO:0000256" key="17">
    <source>
        <dbReference type="ARBA" id="ARBA00032255"/>
    </source>
</evidence>
<evidence type="ECO:0000256" key="20">
    <source>
        <dbReference type="ARBA" id="ARBA00047461"/>
    </source>
</evidence>
<dbReference type="SMART" id="SM00829">
    <property type="entry name" value="PKS_ER"/>
    <property type="match status" value="1"/>
</dbReference>
<keyword evidence="13" id="KW-0560">Oxidoreductase</keyword>
<evidence type="ECO:0000313" key="36">
    <source>
        <dbReference type="EMBL" id="RNA12373.1"/>
    </source>
</evidence>
<dbReference type="EMBL" id="REGN01005703">
    <property type="protein sequence ID" value="RNA12373.1"/>
    <property type="molecule type" value="Genomic_DNA"/>
</dbReference>
<dbReference type="GO" id="GO:0032440">
    <property type="term" value="F:2-alkenal reductase [NAD(P)H] activity"/>
    <property type="evidence" value="ECO:0007669"/>
    <property type="project" value="UniProtKB-EC"/>
</dbReference>
<comment type="catalytic activity">
    <reaction evidence="31">
        <text>(5S,12S)-dihydroxy-(6E,10E,12E,14Z)-eicosatetraenoate + NADP(+) = 12-oxo-(5S)-hydroxy-(6E,8E,10E,14Z)-eicosatetraenoate + NADPH + H(+)</text>
        <dbReference type="Rhea" id="RHEA:51212"/>
        <dbReference type="ChEBI" id="CHEBI:15378"/>
        <dbReference type="ChEBI" id="CHEBI:57783"/>
        <dbReference type="ChEBI" id="CHEBI:58349"/>
        <dbReference type="ChEBI" id="CHEBI:133974"/>
        <dbReference type="ChEBI" id="CHEBI:133975"/>
    </reaction>
    <physiologicalReaction direction="left-to-right" evidence="31">
        <dbReference type="Rhea" id="RHEA:51213"/>
    </physiologicalReaction>
</comment>
<comment type="catalytic activity">
    <reaction evidence="23">
        <text>leukotriene B4 + NADP(+) = 12-oxo-leukotriene B4 + NADPH + H(+)</text>
        <dbReference type="Rhea" id="RHEA:50608"/>
        <dbReference type="ChEBI" id="CHEBI:15378"/>
        <dbReference type="ChEBI" id="CHEBI:57461"/>
        <dbReference type="ChEBI" id="CHEBI:57783"/>
        <dbReference type="ChEBI" id="CHEBI:58349"/>
        <dbReference type="ChEBI" id="CHEBI:133309"/>
    </reaction>
    <physiologicalReaction direction="left-to-right" evidence="23">
        <dbReference type="Rhea" id="RHEA:50609"/>
    </physiologicalReaction>
</comment>
<evidence type="ECO:0000256" key="7">
    <source>
        <dbReference type="ARBA" id="ARBA00022490"/>
    </source>
</evidence>
<reference evidence="36 37" key="1">
    <citation type="journal article" date="2018" name="Sci. Rep.">
        <title>Genomic signatures of local adaptation to the degree of environmental predictability in rotifers.</title>
        <authorList>
            <person name="Franch-Gras L."/>
            <person name="Hahn C."/>
            <person name="Garcia-Roger E.M."/>
            <person name="Carmona M.J."/>
            <person name="Serra M."/>
            <person name="Gomez A."/>
        </authorList>
    </citation>
    <scope>NUCLEOTIDE SEQUENCE [LARGE SCALE GENOMIC DNA]</scope>
    <source>
        <strain evidence="36">HYR1</strain>
    </source>
</reference>
<comment type="catalytic activity">
    <reaction evidence="27">
        <text>13,14-dihydro-15-oxo-PGF2alpha + NADP(+) = 15-oxoprostaglandin F2alpha + NADPH + H(+)</text>
        <dbReference type="Rhea" id="RHEA:50588"/>
        <dbReference type="ChEBI" id="CHEBI:15378"/>
        <dbReference type="ChEBI" id="CHEBI:57783"/>
        <dbReference type="ChEBI" id="CHEBI:58349"/>
        <dbReference type="ChEBI" id="CHEBI:133374"/>
        <dbReference type="ChEBI" id="CHEBI:133409"/>
    </reaction>
    <physiologicalReaction direction="right-to-left" evidence="27">
        <dbReference type="Rhea" id="RHEA:50590"/>
    </physiologicalReaction>
</comment>
<dbReference type="Gene3D" id="3.40.50.720">
    <property type="entry name" value="NAD(P)-binding Rossmann-like Domain"/>
    <property type="match status" value="1"/>
</dbReference>
<accession>A0A3M7QM79</accession>
<dbReference type="InterPro" id="IPR013149">
    <property type="entry name" value="ADH-like_C"/>
</dbReference>
<keyword evidence="11" id="KW-0521">NADP</keyword>
<evidence type="ECO:0000256" key="3">
    <source>
        <dbReference type="ARBA" id="ARBA00011852"/>
    </source>
</evidence>
<keyword evidence="7" id="KW-0963">Cytoplasm</keyword>
<comment type="catalytic activity">
    <reaction evidence="24">
        <text>13,14-dihydro-15-oxo-prostaglandin F1alpha + NADP(+) = 15-oxoprostaglandin F1alpha + NADPH + H(+)</text>
        <dbReference type="Rhea" id="RHEA:50592"/>
        <dbReference type="ChEBI" id="CHEBI:15378"/>
        <dbReference type="ChEBI" id="CHEBI:57783"/>
        <dbReference type="ChEBI" id="CHEBI:58349"/>
        <dbReference type="ChEBI" id="CHEBI:79072"/>
        <dbReference type="ChEBI" id="CHEBI:133411"/>
    </reaction>
    <physiologicalReaction direction="right-to-left" evidence="24">
        <dbReference type="Rhea" id="RHEA:50594"/>
    </physiologicalReaction>
</comment>
<dbReference type="SUPFAM" id="SSF50129">
    <property type="entry name" value="GroES-like"/>
    <property type="match status" value="2"/>
</dbReference>
<dbReference type="OrthoDB" id="809632at2759"/>
<dbReference type="InterPro" id="IPR020843">
    <property type="entry name" value="ER"/>
</dbReference>
<comment type="catalytic activity">
    <reaction evidence="34">
        <text>hexanal + NADP(+) = (E)-hex-2-enal + NADPH + H(+)</text>
        <dbReference type="Rhea" id="RHEA:50776"/>
        <dbReference type="ChEBI" id="CHEBI:15378"/>
        <dbReference type="ChEBI" id="CHEBI:28913"/>
        <dbReference type="ChEBI" id="CHEBI:57783"/>
        <dbReference type="ChEBI" id="CHEBI:58349"/>
        <dbReference type="ChEBI" id="CHEBI:88528"/>
    </reaction>
    <physiologicalReaction direction="right-to-left" evidence="34">
        <dbReference type="Rhea" id="RHEA:50778"/>
    </physiologicalReaction>
</comment>
<evidence type="ECO:0000256" key="9">
    <source>
        <dbReference type="ARBA" id="ARBA00022553"/>
    </source>
</evidence>
<keyword evidence="15" id="KW-0379">Hydroxylation</keyword>
<evidence type="ECO:0000256" key="1">
    <source>
        <dbReference type="ARBA" id="ARBA00004496"/>
    </source>
</evidence>
<dbReference type="Pfam" id="PF00107">
    <property type="entry name" value="ADH_zinc_N"/>
    <property type="match status" value="1"/>
</dbReference>
<evidence type="ECO:0000256" key="15">
    <source>
        <dbReference type="ARBA" id="ARBA00023278"/>
    </source>
</evidence>
<evidence type="ECO:0000256" key="28">
    <source>
        <dbReference type="ARBA" id="ARBA00048387"/>
    </source>
</evidence>
<evidence type="ECO:0000256" key="4">
    <source>
        <dbReference type="ARBA" id="ARBA00011981"/>
    </source>
</evidence>
<comment type="catalytic activity">
    <reaction evidence="30">
        <text>6-trans-leukotriene B4 + NADP(+) = 12-oxo-(5S)-hydroxy-(6E,8E,10E,14Z)-eicosatetraenoate + NADPH + H(+)</text>
        <dbReference type="Rhea" id="RHEA:51204"/>
        <dbReference type="ChEBI" id="CHEBI:15378"/>
        <dbReference type="ChEBI" id="CHEBI:57783"/>
        <dbReference type="ChEBI" id="CHEBI:58349"/>
        <dbReference type="ChEBI" id="CHEBI:90723"/>
        <dbReference type="ChEBI" id="CHEBI:133974"/>
    </reaction>
    <physiologicalReaction direction="left-to-right" evidence="30">
        <dbReference type="Rhea" id="RHEA:51205"/>
    </physiologicalReaction>
</comment>
<name>A0A3M7QM79_BRAPC</name>
<dbReference type="EC" id="1.3.1.48" evidence="4"/>
<comment type="subunit">
    <text evidence="3">Monomer or homodimer.</text>
</comment>
<comment type="catalytic activity">
    <reaction evidence="28">
        <text>4-hydroxynonanal + NADP(+) = (E)-4-hydroxynon-2-enal + NADPH + H(+)</text>
        <dbReference type="Rhea" id="RHEA:64736"/>
        <dbReference type="ChEBI" id="CHEBI:15378"/>
        <dbReference type="ChEBI" id="CHEBI:57783"/>
        <dbReference type="ChEBI" id="CHEBI:58349"/>
        <dbReference type="ChEBI" id="CHEBI:58968"/>
        <dbReference type="ChEBI" id="CHEBI:156112"/>
    </reaction>
    <physiologicalReaction direction="right-to-left" evidence="28">
        <dbReference type="Rhea" id="RHEA:64738"/>
    </physiologicalReaction>
</comment>
<keyword evidence="10" id="KW-0276">Fatty acid metabolism</keyword>
<gene>
    <name evidence="36" type="ORF">BpHYR1_000495</name>
</gene>
<dbReference type="EC" id="1.3.1.74" evidence="5"/>
<evidence type="ECO:0000256" key="31">
    <source>
        <dbReference type="ARBA" id="ARBA00049068"/>
    </source>
</evidence>
<protein>
    <recommendedName>
        <fullName evidence="6">Prostaglandin reductase 1</fullName>
        <ecNumber evidence="4">1.3.1.48</ecNumber>
        <ecNumber evidence="5">1.3.1.74</ecNumber>
    </recommendedName>
    <alternativeName>
        <fullName evidence="19">15-oxoprostaglandin 13-reductase</fullName>
    </alternativeName>
    <alternativeName>
        <fullName evidence="17">Dithiolethione-inducible gene 1 protein</fullName>
    </alternativeName>
    <alternativeName>
        <fullName evidence="16">Leukotriene B4 12-hydroxydehydrogenase</fullName>
    </alternativeName>
    <alternativeName>
        <fullName evidence="18">NAD(P)H-dependent alkenal/one oxidoreductase</fullName>
    </alternativeName>
</protein>
<comment type="caution">
    <text evidence="36">The sequence shown here is derived from an EMBL/GenBank/DDBJ whole genome shotgun (WGS) entry which is preliminary data.</text>
</comment>
<comment type="catalytic activity">
    <reaction evidence="32">
        <text>13,14-dihydro-15-oxo-prostaglandin E1 + NADP(+) = 15-oxoprostaglandin E1 + NADPH + H(+)</text>
        <dbReference type="Rhea" id="RHEA:50584"/>
        <dbReference type="ChEBI" id="CHEBI:15378"/>
        <dbReference type="ChEBI" id="CHEBI:57401"/>
        <dbReference type="ChEBI" id="CHEBI:57783"/>
        <dbReference type="ChEBI" id="CHEBI:58349"/>
        <dbReference type="ChEBI" id="CHEBI:133408"/>
    </reaction>
    <physiologicalReaction direction="right-to-left" evidence="32">
        <dbReference type="Rhea" id="RHEA:50586"/>
    </physiologicalReaction>
</comment>
<dbReference type="Proteomes" id="UP000276133">
    <property type="component" value="Unassembled WGS sequence"/>
</dbReference>
<dbReference type="FunFam" id="3.40.50.720:FF:000121">
    <property type="entry name" value="Prostaglandin reductase 2"/>
    <property type="match status" value="1"/>
</dbReference>
<proteinExistence type="inferred from homology"/>